<accession>A0A1R3RWC6</accession>
<dbReference type="EMBL" id="KV907495">
    <property type="protein sequence ID" value="OOF98781.1"/>
    <property type="molecule type" value="Genomic_DNA"/>
</dbReference>
<keyword evidence="2" id="KW-1185">Reference proteome</keyword>
<organism evidence="1 2">
    <name type="scientific">Aspergillus carbonarius (strain ITEM 5010)</name>
    <dbReference type="NCBI Taxonomy" id="602072"/>
    <lineage>
        <taxon>Eukaryota</taxon>
        <taxon>Fungi</taxon>
        <taxon>Dikarya</taxon>
        <taxon>Ascomycota</taxon>
        <taxon>Pezizomycotina</taxon>
        <taxon>Eurotiomycetes</taxon>
        <taxon>Eurotiomycetidae</taxon>
        <taxon>Eurotiales</taxon>
        <taxon>Aspergillaceae</taxon>
        <taxon>Aspergillus</taxon>
        <taxon>Aspergillus subgen. Circumdati</taxon>
    </lineage>
</organism>
<gene>
    <name evidence="1" type="ORF">ASPCADRAFT_204501</name>
</gene>
<dbReference type="AlphaFoldDB" id="A0A1R3RWC6"/>
<protein>
    <submittedName>
        <fullName evidence="1">Uncharacterized protein</fullName>
    </submittedName>
</protein>
<proteinExistence type="predicted"/>
<name>A0A1R3RWC6_ASPC5</name>
<evidence type="ECO:0000313" key="1">
    <source>
        <dbReference type="EMBL" id="OOF98781.1"/>
    </source>
</evidence>
<evidence type="ECO:0000313" key="2">
    <source>
        <dbReference type="Proteomes" id="UP000188318"/>
    </source>
</evidence>
<dbReference type="VEuPathDB" id="FungiDB:ASPCADRAFT_204501"/>
<reference evidence="2" key="1">
    <citation type="journal article" date="2017" name="Genome Biol.">
        <title>Comparative genomics reveals high biological diversity and specific adaptations in the industrially and medically important fungal genus Aspergillus.</title>
        <authorList>
            <person name="de Vries R.P."/>
            <person name="Riley R."/>
            <person name="Wiebenga A."/>
            <person name="Aguilar-Osorio G."/>
            <person name="Amillis S."/>
            <person name="Uchima C.A."/>
            <person name="Anderluh G."/>
            <person name="Asadollahi M."/>
            <person name="Askin M."/>
            <person name="Barry K."/>
            <person name="Battaglia E."/>
            <person name="Bayram O."/>
            <person name="Benocci T."/>
            <person name="Braus-Stromeyer S.A."/>
            <person name="Caldana C."/>
            <person name="Canovas D."/>
            <person name="Cerqueira G.C."/>
            <person name="Chen F."/>
            <person name="Chen W."/>
            <person name="Choi C."/>
            <person name="Clum A."/>
            <person name="Dos Santos R.A."/>
            <person name="Damasio A.R."/>
            <person name="Diallinas G."/>
            <person name="Emri T."/>
            <person name="Fekete E."/>
            <person name="Flipphi M."/>
            <person name="Freyberg S."/>
            <person name="Gallo A."/>
            <person name="Gournas C."/>
            <person name="Habgood R."/>
            <person name="Hainaut M."/>
            <person name="Harispe M.L."/>
            <person name="Henrissat B."/>
            <person name="Hilden K.S."/>
            <person name="Hope R."/>
            <person name="Hossain A."/>
            <person name="Karabika E."/>
            <person name="Karaffa L."/>
            <person name="Karanyi Z."/>
            <person name="Krasevec N."/>
            <person name="Kuo A."/>
            <person name="Kusch H."/>
            <person name="LaButti K."/>
            <person name="Lagendijk E.L."/>
            <person name="Lapidus A."/>
            <person name="Levasseur A."/>
            <person name="Lindquist E."/>
            <person name="Lipzen A."/>
            <person name="Logrieco A.F."/>
            <person name="MacCabe A."/>
            <person name="Maekelae M.R."/>
            <person name="Malavazi I."/>
            <person name="Melin P."/>
            <person name="Meyer V."/>
            <person name="Mielnichuk N."/>
            <person name="Miskei M."/>
            <person name="Molnar A.P."/>
            <person name="Mule G."/>
            <person name="Ngan C.Y."/>
            <person name="Orejas M."/>
            <person name="Orosz E."/>
            <person name="Ouedraogo J.P."/>
            <person name="Overkamp K.M."/>
            <person name="Park H.-S."/>
            <person name="Perrone G."/>
            <person name="Piumi F."/>
            <person name="Punt P.J."/>
            <person name="Ram A.F."/>
            <person name="Ramon A."/>
            <person name="Rauscher S."/>
            <person name="Record E."/>
            <person name="Riano-Pachon D.M."/>
            <person name="Robert V."/>
            <person name="Roehrig J."/>
            <person name="Ruller R."/>
            <person name="Salamov A."/>
            <person name="Salih N.S."/>
            <person name="Samson R.A."/>
            <person name="Sandor E."/>
            <person name="Sanguinetti M."/>
            <person name="Schuetze T."/>
            <person name="Sepcic K."/>
            <person name="Shelest E."/>
            <person name="Sherlock G."/>
            <person name="Sophianopoulou V."/>
            <person name="Squina F.M."/>
            <person name="Sun H."/>
            <person name="Susca A."/>
            <person name="Todd R.B."/>
            <person name="Tsang A."/>
            <person name="Unkles S.E."/>
            <person name="van de Wiele N."/>
            <person name="van Rossen-Uffink D."/>
            <person name="Oliveira J.V."/>
            <person name="Vesth T.C."/>
            <person name="Visser J."/>
            <person name="Yu J.-H."/>
            <person name="Zhou M."/>
            <person name="Andersen M.R."/>
            <person name="Archer D.B."/>
            <person name="Baker S.E."/>
            <person name="Benoit I."/>
            <person name="Brakhage A.A."/>
            <person name="Braus G.H."/>
            <person name="Fischer R."/>
            <person name="Frisvad J.C."/>
            <person name="Goldman G.H."/>
            <person name="Houbraken J."/>
            <person name="Oakley B."/>
            <person name="Pocsi I."/>
            <person name="Scazzocchio C."/>
            <person name="Seiboth B."/>
            <person name="vanKuyk P.A."/>
            <person name="Wortman J."/>
            <person name="Dyer P.S."/>
            <person name="Grigoriev I.V."/>
        </authorList>
    </citation>
    <scope>NUCLEOTIDE SEQUENCE [LARGE SCALE GENOMIC DNA]</scope>
    <source>
        <strain evidence="2">ITEM 5010</strain>
    </source>
</reference>
<dbReference type="Proteomes" id="UP000188318">
    <property type="component" value="Unassembled WGS sequence"/>
</dbReference>
<sequence>MIASQSHNWGSVVLLLTGSNFTNTGRLVTSYGVGYVAIRDPKLMMIYGIMFICLSR</sequence>